<dbReference type="CTD" id="31251376"/>
<evidence type="ECO:0000313" key="1">
    <source>
        <dbReference type="EMBL" id="EJD76707.1"/>
    </source>
</evidence>
<dbReference type="RefSeq" id="XP_020307491.1">
    <property type="nucleotide sequence ID" value="XM_020449037.1"/>
</dbReference>
<name>A0A1S0UP65_LOALO</name>
<reference evidence="1" key="1">
    <citation type="submission" date="2012-04" db="EMBL/GenBank/DDBJ databases">
        <title>The Genome Sequence of Loa loa.</title>
        <authorList>
            <consortium name="The Broad Institute Genome Sequencing Platform"/>
            <consortium name="Broad Institute Genome Sequencing Center for Infectious Disease"/>
            <person name="Nutman T.B."/>
            <person name="Fink D.L."/>
            <person name="Russ C."/>
            <person name="Young S."/>
            <person name="Zeng Q."/>
            <person name="Gargeya S."/>
            <person name="Alvarado L."/>
            <person name="Berlin A."/>
            <person name="Chapman S.B."/>
            <person name="Chen Z."/>
            <person name="Freedman E."/>
            <person name="Gellesch M."/>
            <person name="Goldberg J."/>
            <person name="Griggs A."/>
            <person name="Gujja S."/>
            <person name="Heilman E.R."/>
            <person name="Heiman D."/>
            <person name="Howarth C."/>
            <person name="Mehta T."/>
            <person name="Neiman D."/>
            <person name="Pearson M."/>
            <person name="Roberts A."/>
            <person name="Saif S."/>
            <person name="Shea T."/>
            <person name="Shenoy N."/>
            <person name="Sisk P."/>
            <person name="Stolte C."/>
            <person name="Sykes S."/>
            <person name="White J."/>
            <person name="Yandava C."/>
            <person name="Haas B."/>
            <person name="Henn M.R."/>
            <person name="Nusbaum C."/>
            <person name="Birren B."/>
        </authorList>
    </citation>
    <scope>NUCLEOTIDE SEQUENCE [LARGE SCALE GENOMIC DNA]</scope>
</reference>
<protein>
    <submittedName>
        <fullName evidence="1">Uncharacterized protein</fullName>
    </submittedName>
</protein>
<gene>
    <name evidence="1" type="ORF">LOAG_16383</name>
</gene>
<sequence length="61" mass="7170">MKDEKSCILESIGKQIDVDVIIHKEKQEIYGKSEARMSHWIIRRSQETFIYSSKLFGIRGL</sequence>
<dbReference type="InParanoid" id="A0A1S0UP65"/>
<organism evidence="1">
    <name type="scientific">Loa loa</name>
    <name type="common">Eye worm</name>
    <name type="synonym">Filaria loa</name>
    <dbReference type="NCBI Taxonomy" id="7209"/>
    <lineage>
        <taxon>Eukaryota</taxon>
        <taxon>Metazoa</taxon>
        <taxon>Ecdysozoa</taxon>
        <taxon>Nematoda</taxon>
        <taxon>Chromadorea</taxon>
        <taxon>Rhabditida</taxon>
        <taxon>Spirurina</taxon>
        <taxon>Spiruromorpha</taxon>
        <taxon>Filarioidea</taxon>
        <taxon>Onchocercidae</taxon>
        <taxon>Loa</taxon>
    </lineage>
</organism>
<dbReference type="KEGG" id="loa:LOAG_16383"/>
<dbReference type="AlphaFoldDB" id="A0A1S0UP65"/>
<dbReference type="GeneID" id="31251376"/>
<dbReference type="EMBL" id="JH712067">
    <property type="protein sequence ID" value="EJD76707.1"/>
    <property type="molecule type" value="Genomic_DNA"/>
</dbReference>
<proteinExistence type="predicted"/>
<accession>A0A1S0UP65</accession>